<accession>A0A934KF68</accession>
<gene>
    <name evidence="1" type="ORF">JF888_04915</name>
</gene>
<dbReference type="RefSeq" id="WP_338177092.1">
    <property type="nucleotide sequence ID" value="NZ_JAEKNQ010000020.1"/>
</dbReference>
<dbReference type="EMBL" id="JAEKNQ010000020">
    <property type="protein sequence ID" value="MBJ7602522.1"/>
    <property type="molecule type" value="Genomic_DNA"/>
</dbReference>
<comment type="caution">
    <text evidence="1">The sequence shown here is derived from an EMBL/GenBank/DDBJ whole genome shotgun (WGS) entry which is preliminary data.</text>
</comment>
<proteinExistence type="predicted"/>
<reference evidence="1 2" key="1">
    <citation type="submission" date="2020-10" db="EMBL/GenBank/DDBJ databases">
        <title>Ca. Dormibacterota MAGs.</title>
        <authorList>
            <person name="Montgomery K."/>
        </authorList>
    </citation>
    <scope>NUCLEOTIDE SEQUENCE [LARGE SCALE GENOMIC DNA]</scope>
    <source>
        <strain evidence="1">SC8811_S16_3</strain>
    </source>
</reference>
<protein>
    <submittedName>
        <fullName evidence="1">Uncharacterized protein</fullName>
    </submittedName>
</protein>
<dbReference type="Proteomes" id="UP000620075">
    <property type="component" value="Unassembled WGS sequence"/>
</dbReference>
<evidence type="ECO:0000313" key="2">
    <source>
        <dbReference type="Proteomes" id="UP000620075"/>
    </source>
</evidence>
<evidence type="ECO:0000313" key="1">
    <source>
        <dbReference type="EMBL" id="MBJ7602522.1"/>
    </source>
</evidence>
<name>A0A934KF68_9BACT</name>
<sequence length="122" mass="13326">MSRPTCEVCAAPSLSLHGACAFCRSPLAASSADPERLLVYLTEKLPRGRARRAVLNPNRLKRFSVVAAEQTFEARLQKVGLRLSPEADPADWVDSLLHALSRDAARDTSLRTALSKAGWALR</sequence>
<organism evidence="1 2">
    <name type="scientific">Candidatus Dormiibacter inghamiae</name>
    <dbReference type="NCBI Taxonomy" id="3127013"/>
    <lineage>
        <taxon>Bacteria</taxon>
        <taxon>Bacillati</taxon>
        <taxon>Candidatus Dormiibacterota</taxon>
        <taxon>Candidatus Dormibacteria</taxon>
        <taxon>Candidatus Dormibacterales</taxon>
        <taxon>Candidatus Dormibacteraceae</taxon>
        <taxon>Candidatus Dormiibacter</taxon>
    </lineage>
</organism>
<dbReference type="AlphaFoldDB" id="A0A934KF68"/>